<dbReference type="OrthoDB" id="2161082at2759"/>
<keyword evidence="3" id="KW-1185">Reference proteome</keyword>
<organism evidence="2 3">
    <name type="scientific">Neocallimastix californiae</name>
    <dbReference type="NCBI Taxonomy" id="1754190"/>
    <lineage>
        <taxon>Eukaryota</taxon>
        <taxon>Fungi</taxon>
        <taxon>Fungi incertae sedis</taxon>
        <taxon>Chytridiomycota</taxon>
        <taxon>Chytridiomycota incertae sedis</taxon>
        <taxon>Neocallimastigomycetes</taxon>
        <taxon>Neocallimastigales</taxon>
        <taxon>Neocallimastigaceae</taxon>
        <taxon>Neocallimastix</taxon>
    </lineage>
</organism>
<feature type="compositionally biased region" description="Polar residues" evidence="1">
    <location>
        <begin position="563"/>
        <end position="572"/>
    </location>
</feature>
<gene>
    <name evidence="2" type="ORF">LY90DRAFT_663830</name>
</gene>
<feature type="region of interest" description="Disordered" evidence="1">
    <location>
        <begin position="658"/>
        <end position="702"/>
    </location>
</feature>
<feature type="region of interest" description="Disordered" evidence="1">
    <location>
        <begin position="402"/>
        <end position="467"/>
    </location>
</feature>
<evidence type="ECO:0000313" key="2">
    <source>
        <dbReference type="EMBL" id="ORY83397.1"/>
    </source>
</evidence>
<feature type="compositionally biased region" description="Basic residues" evidence="1">
    <location>
        <begin position="676"/>
        <end position="689"/>
    </location>
</feature>
<feature type="region of interest" description="Disordered" evidence="1">
    <location>
        <begin position="176"/>
        <end position="268"/>
    </location>
</feature>
<evidence type="ECO:0000256" key="1">
    <source>
        <dbReference type="SAM" id="MobiDB-lite"/>
    </source>
</evidence>
<accession>A0A1Y2FIG5</accession>
<feature type="compositionally biased region" description="Low complexity" evidence="1">
    <location>
        <begin position="146"/>
        <end position="159"/>
    </location>
</feature>
<reference evidence="2 3" key="1">
    <citation type="submission" date="2016-08" db="EMBL/GenBank/DDBJ databases">
        <title>A Parts List for Fungal Cellulosomes Revealed by Comparative Genomics.</title>
        <authorList>
            <consortium name="DOE Joint Genome Institute"/>
            <person name="Haitjema C.H."/>
            <person name="Gilmore S.P."/>
            <person name="Henske J.K."/>
            <person name="Solomon K.V."/>
            <person name="De Groot R."/>
            <person name="Kuo A."/>
            <person name="Mondo S.J."/>
            <person name="Salamov A.A."/>
            <person name="Labutti K."/>
            <person name="Zhao Z."/>
            <person name="Chiniquy J."/>
            <person name="Barry K."/>
            <person name="Brewer H.M."/>
            <person name="Purvine S.O."/>
            <person name="Wright A.T."/>
            <person name="Boxma B."/>
            <person name="Van Alen T."/>
            <person name="Hackstein J.H."/>
            <person name="Baker S.E."/>
            <person name="Grigoriev I.V."/>
            <person name="O'Malley M.A."/>
        </authorList>
    </citation>
    <scope>NUCLEOTIDE SEQUENCE [LARGE SCALE GENOMIC DNA]</scope>
    <source>
        <strain evidence="2 3">G1</strain>
    </source>
</reference>
<feature type="region of interest" description="Disordered" evidence="1">
    <location>
        <begin position="493"/>
        <end position="574"/>
    </location>
</feature>
<comment type="caution">
    <text evidence="2">The sequence shown here is derived from an EMBL/GenBank/DDBJ whole genome shotgun (WGS) entry which is preliminary data.</text>
</comment>
<feature type="compositionally biased region" description="Low complexity" evidence="1">
    <location>
        <begin position="508"/>
        <end position="523"/>
    </location>
</feature>
<feature type="compositionally biased region" description="Low complexity" evidence="1">
    <location>
        <begin position="187"/>
        <end position="208"/>
    </location>
</feature>
<protein>
    <submittedName>
        <fullName evidence="2">Uncharacterized protein</fullName>
    </submittedName>
</protein>
<feature type="compositionally biased region" description="Basic and acidic residues" evidence="1">
    <location>
        <begin position="418"/>
        <end position="436"/>
    </location>
</feature>
<feature type="compositionally biased region" description="Basic and acidic residues" evidence="1">
    <location>
        <begin position="131"/>
        <end position="145"/>
    </location>
</feature>
<feature type="region of interest" description="Disordered" evidence="1">
    <location>
        <begin position="32"/>
        <end position="53"/>
    </location>
</feature>
<dbReference type="AlphaFoldDB" id="A0A1Y2FIG5"/>
<name>A0A1Y2FIG5_9FUNG</name>
<feature type="region of interest" description="Disordered" evidence="1">
    <location>
        <begin position="347"/>
        <end position="374"/>
    </location>
</feature>
<feature type="region of interest" description="Disordered" evidence="1">
    <location>
        <begin position="131"/>
        <end position="161"/>
    </location>
</feature>
<feature type="compositionally biased region" description="Acidic residues" evidence="1">
    <location>
        <begin position="437"/>
        <end position="460"/>
    </location>
</feature>
<feature type="compositionally biased region" description="Polar residues" evidence="1">
    <location>
        <begin position="44"/>
        <end position="53"/>
    </location>
</feature>
<sequence>MGFFFKSKRSSANINKTKHIYASEIDPVAYLSETPTSPKPTSPLFSESSGTNTKKSLLDDILDTFDDKKTTSTYTSNYNTRGTTDYDFLKSDSNRNTYTSKYSTSKYDTNKYSTGSTYANNDSYKRVYKLGSERSGSDSDKKYDSKYSSYTSSPTTNTSSDKETYSIYTRYLQNEDKKDDPYSSTKYTSYNDRYNTNTNSSTNRYGNTDNTYTSKYSSTDNTYTNKYSSTDNTYTNKYSSNDNTYTNKYSSNDNTYTSKYSSNDNTYTSKYSSNNYTSKYSSNNDNIYSSKYTPASTNSTTTAYKWTSSTNSNRYSTNDDERRNRFDDERKSRFDDIRSRFEDKYSSSNNLFEDKPERPSWKTSLFQERSRSETRFNEIDNRGKTPAQILKELRERNLESIKQKQKELNGDDEEEEIKTETVTKPEPKPEPRKIILDDSDSDSDSEDLNVDRVDDDDDDIPLNILEGGGDNKMNMNINTNILPKDILKPMLKKKGSRASIMSNKTNITTKNSETNSLSTNNNKSKNKNETGKPEVPVSPIKEGITRSSSTSSLNRLAKPTKKPSFSRSSSKTRVTKHASLIPPVIPSPLVNQIKPLPSAIQMPVMGQQIIAASPLVQPAVMVAPSPSVMQPVQPMPPVMIPQFPQQFQPIFVNPGVQKPFMPSPKLKAKTIAPTKKGNKKKKAAKRTSVSKKTDSPVSSTEE</sequence>
<evidence type="ECO:0000313" key="3">
    <source>
        <dbReference type="Proteomes" id="UP000193920"/>
    </source>
</evidence>
<dbReference type="EMBL" id="MCOG01000007">
    <property type="protein sequence ID" value="ORY83397.1"/>
    <property type="molecule type" value="Genomic_DNA"/>
</dbReference>
<feature type="compositionally biased region" description="Polar residues" evidence="1">
    <location>
        <begin position="209"/>
        <end position="259"/>
    </location>
</feature>
<proteinExistence type="predicted"/>
<dbReference type="Proteomes" id="UP000193920">
    <property type="component" value="Unassembled WGS sequence"/>
</dbReference>